<dbReference type="PANTHER" id="PTHR10778">
    <property type="entry name" value="SOLUTE CARRIER FAMILY 35 MEMBER B"/>
    <property type="match status" value="1"/>
</dbReference>
<evidence type="ECO:0000256" key="2">
    <source>
        <dbReference type="ARBA" id="ARBA00022448"/>
    </source>
</evidence>
<dbReference type="NCBIfam" id="TIGR00803">
    <property type="entry name" value="nst"/>
    <property type="match status" value="1"/>
</dbReference>
<evidence type="ECO:0000256" key="6">
    <source>
        <dbReference type="ARBA" id="ARBA00023136"/>
    </source>
</evidence>
<dbReference type="Proteomes" id="UP001498771">
    <property type="component" value="Unassembled WGS sequence"/>
</dbReference>
<feature type="transmembrane region" description="Helical" evidence="7">
    <location>
        <begin position="121"/>
        <end position="138"/>
    </location>
</feature>
<gene>
    <name evidence="8" type="ORF">BZA70DRAFT_271549</name>
</gene>
<dbReference type="GeneID" id="90037011"/>
<keyword evidence="6 7" id="KW-0472">Membrane</keyword>
<dbReference type="EMBL" id="JBBJBU010000001">
    <property type="protein sequence ID" value="KAK7207529.1"/>
    <property type="molecule type" value="Genomic_DNA"/>
</dbReference>
<comment type="subcellular location">
    <subcellularLocation>
        <location evidence="1">Endomembrane system</location>
        <topology evidence="1">Multi-pass membrane protein</topology>
    </subcellularLocation>
</comment>
<keyword evidence="3" id="KW-0762">Sugar transport</keyword>
<evidence type="ECO:0000256" key="7">
    <source>
        <dbReference type="SAM" id="Phobius"/>
    </source>
</evidence>
<evidence type="ECO:0000313" key="9">
    <source>
        <dbReference type="Proteomes" id="UP001498771"/>
    </source>
</evidence>
<feature type="transmembrane region" description="Helical" evidence="7">
    <location>
        <begin position="50"/>
        <end position="69"/>
    </location>
</feature>
<dbReference type="InterPro" id="IPR013657">
    <property type="entry name" value="SCL35B1-4/HUT1"/>
</dbReference>
<keyword evidence="5 7" id="KW-1133">Transmembrane helix</keyword>
<dbReference type="Pfam" id="PF08449">
    <property type="entry name" value="UAA"/>
    <property type="match status" value="1"/>
</dbReference>
<comment type="caution">
    <text evidence="8">The sequence shown here is derived from an EMBL/GenBank/DDBJ whole genome shotgun (WGS) entry which is preliminary data.</text>
</comment>
<keyword evidence="9" id="KW-1185">Reference proteome</keyword>
<evidence type="ECO:0000256" key="3">
    <source>
        <dbReference type="ARBA" id="ARBA00022597"/>
    </source>
</evidence>
<feature type="transmembrane region" description="Helical" evidence="7">
    <location>
        <begin position="173"/>
        <end position="191"/>
    </location>
</feature>
<feature type="transmembrane region" description="Helical" evidence="7">
    <location>
        <begin position="212"/>
        <end position="232"/>
    </location>
</feature>
<dbReference type="RefSeq" id="XP_064770562.1">
    <property type="nucleotide sequence ID" value="XM_064911499.1"/>
</dbReference>
<name>A0ABR1FCF6_9ASCO</name>
<proteinExistence type="predicted"/>
<evidence type="ECO:0000256" key="4">
    <source>
        <dbReference type="ARBA" id="ARBA00022692"/>
    </source>
</evidence>
<protein>
    <submittedName>
        <fullName evidence="8">UAA transporter</fullName>
    </submittedName>
</protein>
<evidence type="ECO:0000256" key="1">
    <source>
        <dbReference type="ARBA" id="ARBA00004127"/>
    </source>
</evidence>
<feature type="transmembrane region" description="Helical" evidence="7">
    <location>
        <begin position="81"/>
        <end position="101"/>
    </location>
</feature>
<organism evidence="8 9">
    <name type="scientific">Myxozyma melibiosi</name>
    <dbReference type="NCBI Taxonomy" id="54550"/>
    <lineage>
        <taxon>Eukaryota</taxon>
        <taxon>Fungi</taxon>
        <taxon>Dikarya</taxon>
        <taxon>Ascomycota</taxon>
        <taxon>Saccharomycotina</taxon>
        <taxon>Lipomycetes</taxon>
        <taxon>Lipomycetales</taxon>
        <taxon>Lipomycetaceae</taxon>
        <taxon>Myxozyma</taxon>
    </lineage>
</organism>
<evidence type="ECO:0000256" key="5">
    <source>
        <dbReference type="ARBA" id="ARBA00022989"/>
    </source>
</evidence>
<keyword evidence="4 7" id="KW-0812">Transmembrane</keyword>
<sequence length="386" mass="42123">MSANTIPANRKTGFIDTVDEKEAKSFSSTASPIGKGQLVKAASAVAQIASAQWILILGLIFGGCCSNVFTLEAIVQENTNAGNLITFIQFLFVATEGYIHFFAPTQPPLFIAKPHVPFQRYAVGVTLFFLVSVLNNFVWKYHISIPVHIIFRSGGPLFSLVVGFIYGKKFSRAQIASVVILTAGVICATLFDAKNVKDKKEGTTETSNTREFAIGILILFLAQVLSAVMSQINENTYKKYGSFWRENLFYMHFLTLPLFYPVRNSIIDEFHNLAKSTPVSVTPPILSALVPQVCIPKQILYLLLNAATQYICVRGVNNLAGSATAVTVTIVLNVRKCVSLLLSIYLFGNKLSLGTTAGAILVFGGAAWYSIEISRLRQAAKSLKSA</sequence>
<feature type="transmembrane region" description="Helical" evidence="7">
    <location>
        <begin position="351"/>
        <end position="371"/>
    </location>
</feature>
<keyword evidence="2" id="KW-0813">Transport</keyword>
<reference evidence="8 9" key="1">
    <citation type="submission" date="2024-03" db="EMBL/GenBank/DDBJ databases">
        <title>Genome-scale model development and genomic sequencing of the oleaginous clade Lipomyces.</title>
        <authorList>
            <consortium name="Lawrence Berkeley National Laboratory"/>
            <person name="Czajka J.J."/>
            <person name="Han Y."/>
            <person name="Kim J."/>
            <person name="Mondo S.J."/>
            <person name="Hofstad B.A."/>
            <person name="Robles A."/>
            <person name="Haridas S."/>
            <person name="Riley R."/>
            <person name="LaButti K."/>
            <person name="Pangilinan J."/>
            <person name="Andreopoulos W."/>
            <person name="Lipzen A."/>
            <person name="Yan J."/>
            <person name="Wang M."/>
            <person name="Ng V."/>
            <person name="Grigoriev I.V."/>
            <person name="Spatafora J.W."/>
            <person name="Magnuson J.K."/>
            <person name="Baker S.E."/>
            <person name="Pomraning K.R."/>
        </authorList>
    </citation>
    <scope>NUCLEOTIDE SEQUENCE [LARGE SCALE GENOMIC DNA]</scope>
    <source>
        <strain evidence="8 9">Phaff 52-87</strain>
    </source>
</reference>
<feature type="transmembrane region" description="Helical" evidence="7">
    <location>
        <begin position="150"/>
        <end position="167"/>
    </location>
</feature>
<accession>A0ABR1FCF6</accession>
<dbReference type="PANTHER" id="PTHR10778:SF4">
    <property type="entry name" value="NUCLEOTIDE SUGAR TRANSPORTER SLC35B4"/>
    <property type="match status" value="1"/>
</dbReference>
<evidence type="ECO:0000313" key="8">
    <source>
        <dbReference type="EMBL" id="KAK7207529.1"/>
    </source>
</evidence>